<keyword evidence="2" id="KW-1185">Reference proteome</keyword>
<gene>
    <name evidence="1" type="ORF">ACFPZN_07300</name>
</gene>
<comment type="caution">
    <text evidence="1">The sequence shown here is derived from an EMBL/GenBank/DDBJ whole genome shotgun (WGS) entry which is preliminary data.</text>
</comment>
<evidence type="ECO:0008006" key="3">
    <source>
        <dbReference type="Google" id="ProtNLM"/>
    </source>
</evidence>
<sequence length="64" mass="6711">MTTSETDAPKARAAILDEPAEHGFRVAARSGAHKTTVHRRRGGPDGLDTDALELAAAAGVFVLR</sequence>
<proteinExistence type="predicted"/>
<accession>A0ABW0ZQ73</accession>
<protein>
    <recommendedName>
        <fullName evidence="3">Transcriptional regulator</fullName>
    </recommendedName>
</protein>
<evidence type="ECO:0000313" key="1">
    <source>
        <dbReference type="EMBL" id="MFC5745405.1"/>
    </source>
</evidence>
<reference evidence="2" key="1">
    <citation type="journal article" date="2019" name="Int. J. Syst. Evol. Microbiol.">
        <title>The Global Catalogue of Microorganisms (GCM) 10K type strain sequencing project: providing services to taxonomists for standard genome sequencing and annotation.</title>
        <authorList>
            <consortium name="The Broad Institute Genomics Platform"/>
            <consortium name="The Broad Institute Genome Sequencing Center for Infectious Disease"/>
            <person name="Wu L."/>
            <person name="Ma J."/>
        </authorList>
    </citation>
    <scope>NUCLEOTIDE SEQUENCE [LARGE SCALE GENOMIC DNA]</scope>
    <source>
        <strain evidence="2">KCTC 42087</strain>
    </source>
</reference>
<dbReference type="RefSeq" id="WP_378281031.1">
    <property type="nucleotide sequence ID" value="NZ_JBHSON010000008.1"/>
</dbReference>
<evidence type="ECO:0000313" key="2">
    <source>
        <dbReference type="Proteomes" id="UP001596074"/>
    </source>
</evidence>
<name>A0ABW0ZQ73_9ACTN</name>
<dbReference type="EMBL" id="JBHSON010000008">
    <property type="protein sequence ID" value="MFC5745405.1"/>
    <property type="molecule type" value="Genomic_DNA"/>
</dbReference>
<dbReference type="Proteomes" id="UP001596074">
    <property type="component" value="Unassembled WGS sequence"/>
</dbReference>
<organism evidence="1 2">
    <name type="scientific">Actinomadura rugatobispora</name>
    <dbReference type="NCBI Taxonomy" id="1994"/>
    <lineage>
        <taxon>Bacteria</taxon>
        <taxon>Bacillati</taxon>
        <taxon>Actinomycetota</taxon>
        <taxon>Actinomycetes</taxon>
        <taxon>Streptosporangiales</taxon>
        <taxon>Thermomonosporaceae</taxon>
        <taxon>Actinomadura</taxon>
    </lineage>
</organism>